<dbReference type="AlphaFoldDB" id="A0A918BK19"/>
<dbReference type="Proteomes" id="UP000656732">
    <property type="component" value="Unassembled WGS sequence"/>
</dbReference>
<organism evidence="2 3">
    <name type="scientific">Streptomyces pilosus</name>
    <dbReference type="NCBI Taxonomy" id="28893"/>
    <lineage>
        <taxon>Bacteria</taxon>
        <taxon>Bacillati</taxon>
        <taxon>Actinomycetota</taxon>
        <taxon>Actinomycetes</taxon>
        <taxon>Kitasatosporales</taxon>
        <taxon>Streptomycetaceae</taxon>
        <taxon>Streptomyces</taxon>
    </lineage>
</organism>
<feature type="region of interest" description="Disordered" evidence="1">
    <location>
        <begin position="29"/>
        <end position="72"/>
    </location>
</feature>
<dbReference type="EMBL" id="BMTU01000003">
    <property type="protein sequence ID" value="GGQ72418.1"/>
    <property type="molecule type" value="Genomic_DNA"/>
</dbReference>
<evidence type="ECO:0000256" key="1">
    <source>
        <dbReference type="SAM" id="MobiDB-lite"/>
    </source>
</evidence>
<proteinExistence type="predicted"/>
<accession>A0A918BK19</accession>
<evidence type="ECO:0000313" key="2">
    <source>
        <dbReference type="EMBL" id="GGQ72418.1"/>
    </source>
</evidence>
<evidence type="ECO:0000313" key="3">
    <source>
        <dbReference type="Proteomes" id="UP000656732"/>
    </source>
</evidence>
<sequence>MSVAVGGGGAGDRGCGGTAVRWAEVPVVAKGHSRNARGQPVREHGVGGRRSRGPSPRRVPDSNGLSPHAYGP</sequence>
<reference evidence="2" key="1">
    <citation type="journal article" date="2014" name="Int. J. Syst. Evol. Microbiol.">
        <title>Complete genome sequence of Corynebacterium casei LMG S-19264T (=DSM 44701T), isolated from a smear-ripened cheese.</title>
        <authorList>
            <consortium name="US DOE Joint Genome Institute (JGI-PGF)"/>
            <person name="Walter F."/>
            <person name="Albersmeier A."/>
            <person name="Kalinowski J."/>
            <person name="Ruckert C."/>
        </authorList>
    </citation>
    <scope>NUCLEOTIDE SEQUENCE</scope>
    <source>
        <strain evidence="2">JCM 4403</strain>
    </source>
</reference>
<keyword evidence="3" id="KW-1185">Reference proteome</keyword>
<protein>
    <submittedName>
        <fullName evidence="2">Uncharacterized protein</fullName>
    </submittedName>
</protein>
<gene>
    <name evidence="2" type="ORF">GCM10010280_18330</name>
</gene>
<comment type="caution">
    <text evidence="2">The sequence shown here is derived from an EMBL/GenBank/DDBJ whole genome shotgun (WGS) entry which is preliminary data.</text>
</comment>
<name>A0A918BK19_9ACTN</name>
<reference evidence="2" key="2">
    <citation type="submission" date="2020-09" db="EMBL/GenBank/DDBJ databases">
        <authorList>
            <person name="Sun Q."/>
            <person name="Ohkuma M."/>
        </authorList>
    </citation>
    <scope>NUCLEOTIDE SEQUENCE</scope>
    <source>
        <strain evidence="2">JCM 4403</strain>
    </source>
</reference>